<keyword evidence="5" id="KW-0378">Hydrolase</keyword>
<keyword evidence="3" id="KW-0812">Transmembrane</keyword>
<dbReference type="STRING" id="1355015.LK06_000565"/>
<dbReference type="InterPro" id="IPR037460">
    <property type="entry name" value="SEST-like"/>
</dbReference>
<feature type="domain" description="SGNH hydrolase-type esterase" evidence="4">
    <location>
        <begin position="201"/>
        <end position="428"/>
    </location>
</feature>
<dbReference type="PANTHER" id="PTHR37981:SF1">
    <property type="entry name" value="SGNH HYDROLASE-TYPE ESTERASE DOMAIN-CONTAINING PROTEIN"/>
    <property type="match status" value="1"/>
</dbReference>
<sequence length="441" mass="46590">MYLLGLSGLALTAIWLAVRLTPLQTVSAAGQTVEVGATSPDWRLSGPGELDLFGQSLPTVAVFTGPIRPRLQLTHITENRQMAQLLQPGDHQQLSVVGHRLATGWVHYGAGETAVAVGVVVLALLAWTGLRRMPLRRALTVLACGVALVTAVNAIGFYLLASQTPGALRHVRSLADLVGRSPTAAVPKAHGPALTNVEAVVLGDSTAAGTGNRPLPNPAALDSACHRSEDAYARVLARTNHWNVLNLACSGATVRDGILGLQIRGGTVVPPQLAEAQRATRASAVIVSVGANDVGWADLVRLCAKARSCDDKASTAFFQRRLSRFALDYSDLLKRLTALPQHPKVLVNEYYDPFGRNLVCLRGEGLTSDKVRVLRDRLSALNDVLRQGATAPGVKSVRPDFSGHGLCSDQPYVQGPTGQAPLHPTAGGELAIAVADQYALS</sequence>
<name>A0A221P7E8_9ACTN</name>
<dbReference type="SUPFAM" id="SSF52266">
    <property type="entry name" value="SGNH hydrolase"/>
    <property type="match status" value="1"/>
</dbReference>
<feature type="active site" evidence="1">
    <location>
        <position position="423"/>
    </location>
</feature>
<dbReference type="KEGG" id="splu:LK06_000565"/>
<proteinExistence type="predicted"/>
<feature type="active site" description="Nucleophile" evidence="1">
    <location>
        <position position="205"/>
    </location>
</feature>
<dbReference type="InterPro" id="IPR036514">
    <property type="entry name" value="SGNH_hydro_sf"/>
</dbReference>
<dbReference type="Gene3D" id="3.40.50.1110">
    <property type="entry name" value="SGNH hydrolase"/>
    <property type="match status" value="1"/>
</dbReference>
<organism evidence="5 6">
    <name type="scientific">Streptomyces pluripotens</name>
    <dbReference type="NCBI Taxonomy" id="1355015"/>
    <lineage>
        <taxon>Bacteria</taxon>
        <taxon>Bacillati</taxon>
        <taxon>Actinomycetota</taxon>
        <taxon>Actinomycetes</taxon>
        <taxon>Kitasatosporales</taxon>
        <taxon>Streptomycetaceae</taxon>
        <taxon>Streptomyces</taxon>
    </lineage>
</organism>
<dbReference type="InterPro" id="IPR013830">
    <property type="entry name" value="SGNH_hydro"/>
</dbReference>
<keyword evidence="6" id="KW-1185">Reference proteome</keyword>
<feature type="disulfide bond" evidence="2">
    <location>
        <begin position="225"/>
        <end position="249"/>
    </location>
</feature>
<dbReference type="Pfam" id="PF13472">
    <property type="entry name" value="Lipase_GDSL_2"/>
    <property type="match status" value="1"/>
</dbReference>
<keyword evidence="3" id="KW-1133">Transmembrane helix</keyword>
<evidence type="ECO:0000256" key="1">
    <source>
        <dbReference type="PIRSR" id="PIRSR637460-1"/>
    </source>
</evidence>
<keyword evidence="2" id="KW-1015">Disulfide bond</keyword>
<feature type="disulfide bond" evidence="2">
    <location>
        <begin position="360"/>
        <end position="407"/>
    </location>
</feature>
<evidence type="ECO:0000313" key="6">
    <source>
        <dbReference type="Proteomes" id="UP000031501"/>
    </source>
</evidence>
<dbReference type="GO" id="GO:0006629">
    <property type="term" value="P:lipid metabolic process"/>
    <property type="evidence" value="ECO:0007669"/>
    <property type="project" value="TreeGrafter"/>
</dbReference>
<reference evidence="5 6" key="1">
    <citation type="submission" date="2017-07" db="EMBL/GenBank/DDBJ databases">
        <title>Genome sequence of Streptomyces pluripotens MUSC 137T.</title>
        <authorList>
            <person name="Ser H.-L."/>
            <person name="Lee L.-H."/>
        </authorList>
    </citation>
    <scope>NUCLEOTIDE SEQUENCE [LARGE SCALE GENOMIC DNA]</scope>
    <source>
        <strain evidence="5 6">MUSC 137</strain>
    </source>
</reference>
<feature type="disulfide bond" evidence="2">
    <location>
        <begin position="303"/>
        <end position="309"/>
    </location>
</feature>
<evidence type="ECO:0000256" key="2">
    <source>
        <dbReference type="PIRSR" id="PIRSR637460-2"/>
    </source>
</evidence>
<evidence type="ECO:0000259" key="4">
    <source>
        <dbReference type="Pfam" id="PF13472"/>
    </source>
</evidence>
<keyword evidence="3" id="KW-0472">Membrane</keyword>
<dbReference type="OrthoDB" id="5503950at2"/>
<feature type="transmembrane region" description="Helical" evidence="3">
    <location>
        <begin position="105"/>
        <end position="127"/>
    </location>
</feature>
<protein>
    <submittedName>
        <fullName evidence="5">SGNH/GDSL hydrolase family protein</fullName>
    </submittedName>
</protein>
<dbReference type="AlphaFoldDB" id="A0A221P7E8"/>
<dbReference type="CDD" id="cd01823">
    <property type="entry name" value="SEST_like"/>
    <property type="match status" value="1"/>
</dbReference>
<dbReference type="Proteomes" id="UP000031501">
    <property type="component" value="Chromosome"/>
</dbReference>
<dbReference type="GO" id="GO:0016788">
    <property type="term" value="F:hydrolase activity, acting on ester bonds"/>
    <property type="evidence" value="ECO:0007669"/>
    <property type="project" value="InterPro"/>
</dbReference>
<dbReference type="EMBL" id="CP022433">
    <property type="protein sequence ID" value="ASN28130.1"/>
    <property type="molecule type" value="Genomic_DNA"/>
</dbReference>
<gene>
    <name evidence="5" type="ORF">LK07_01640</name>
</gene>
<accession>A0A221P7E8</accession>
<evidence type="ECO:0000256" key="3">
    <source>
        <dbReference type="SAM" id="Phobius"/>
    </source>
</evidence>
<evidence type="ECO:0000313" key="5">
    <source>
        <dbReference type="EMBL" id="ASN28130.1"/>
    </source>
</evidence>
<dbReference type="PANTHER" id="PTHR37981">
    <property type="entry name" value="LIPASE 2"/>
    <property type="match status" value="1"/>
</dbReference>
<feature type="transmembrane region" description="Helical" evidence="3">
    <location>
        <begin position="139"/>
        <end position="161"/>
    </location>
</feature>